<evidence type="ECO:0000256" key="1">
    <source>
        <dbReference type="ARBA" id="ARBA00001970"/>
    </source>
</evidence>
<dbReference type="InterPro" id="IPR048328">
    <property type="entry name" value="Dyp_perox_C"/>
</dbReference>
<evidence type="ECO:0000256" key="5">
    <source>
        <dbReference type="ARBA" id="ARBA00022729"/>
    </source>
</evidence>
<evidence type="ECO:0000313" key="12">
    <source>
        <dbReference type="EMBL" id="MBB6001020.1"/>
    </source>
</evidence>
<comment type="caution">
    <text evidence="12">The sequence shown here is derived from an EMBL/GenBank/DDBJ whole genome shotgun (WGS) entry which is preliminary data.</text>
</comment>
<dbReference type="PANTHER" id="PTHR30521">
    <property type="entry name" value="DEFERROCHELATASE/PEROXIDASE"/>
    <property type="match status" value="1"/>
</dbReference>
<dbReference type="EC" id="1.11.1.19" evidence="12"/>
<dbReference type="GO" id="GO:0005829">
    <property type="term" value="C:cytosol"/>
    <property type="evidence" value="ECO:0007669"/>
    <property type="project" value="TreeGrafter"/>
</dbReference>
<evidence type="ECO:0000313" key="13">
    <source>
        <dbReference type="Proteomes" id="UP000578077"/>
    </source>
</evidence>
<evidence type="ECO:0000256" key="2">
    <source>
        <dbReference type="ARBA" id="ARBA00022559"/>
    </source>
</evidence>
<evidence type="ECO:0000256" key="3">
    <source>
        <dbReference type="ARBA" id="ARBA00022617"/>
    </source>
</evidence>
<name>A0A841EL22_9ACTN</name>
<keyword evidence="7" id="KW-0408">Iron</keyword>
<evidence type="ECO:0000256" key="9">
    <source>
        <dbReference type="SAM" id="MobiDB-lite"/>
    </source>
</evidence>
<dbReference type="GO" id="GO:0004601">
    <property type="term" value="F:peroxidase activity"/>
    <property type="evidence" value="ECO:0007669"/>
    <property type="project" value="UniProtKB-KW"/>
</dbReference>
<dbReference type="AlphaFoldDB" id="A0A841EL22"/>
<evidence type="ECO:0000256" key="7">
    <source>
        <dbReference type="ARBA" id="ARBA00023004"/>
    </source>
</evidence>
<dbReference type="GO" id="GO:0020037">
    <property type="term" value="F:heme binding"/>
    <property type="evidence" value="ECO:0007669"/>
    <property type="project" value="InterPro"/>
</dbReference>
<reference evidence="12 13" key="1">
    <citation type="submission" date="2020-08" db="EMBL/GenBank/DDBJ databases">
        <title>Sequencing the genomes of 1000 actinobacteria strains.</title>
        <authorList>
            <person name="Klenk H.-P."/>
        </authorList>
    </citation>
    <scope>NUCLEOTIDE SEQUENCE [LARGE SCALE GENOMIC DNA]</scope>
    <source>
        <strain evidence="12 13">DSM 44593</strain>
    </source>
</reference>
<feature type="domain" description="Dyp-type peroxidase N-terminal" evidence="10">
    <location>
        <begin position="80"/>
        <end position="228"/>
    </location>
</feature>
<dbReference type="NCBIfam" id="TIGR01413">
    <property type="entry name" value="Dyp_perox_fam"/>
    <property type="match status" value="1"/>
</dbReference>
<dbReference type="Pfam" id="PF20628">
    <property type="entry name" value="Dyp_perox_C"/>
    <property type="match status" value="1"/>
</dbReference>
<keyword evidence="6 12" id="KW-0560">Oxidoreductase</keyword>
<evidence type="ECO:0000256" key="4">
    <source>
        <dbReference type="ARBA" id="ARBA00022723"/>
    </source>
</evidence>
<comment type="cofactor">
    <cofactor evidence="1">
        <name>heme b</name>
        <dbReference type="ChEBI" id="CHEBI:60344"/>
    </cofactor>
</comment>
<dbReference type="PROSITE" id="PS51404">
    <property type="entry name" value="DYP_PEROXIDASE"/>
    <property type="match status" value="1"/>
</dbReference>
<sequence length="436" mass="44678">MTESTSGSHGGPEQERPAGGVSRRGLLARVGAAALIGAGTGLGAGEALSPGADPAGGDAAPPRLRMAGSRARRGGLGRLQPGITGTPPAFAHVLALDLADGGGPDRARERAAAVLKAWSAAADRLHEEGPAAVADGAASADLRPASLAVTVGVGASLLAAAGREDARPDAMADLPEFASDALQEQWCGGDLLVQVGAEDPVVAAAAVQHLLARAREHTRVRWSVRGFRRTAAAAEDPAATPRNLMGQIDGTNNPAQGSSLLERTVQVQPGAGPDPMAGGSYVVVRRIRMLLEDWFATGVDHREQVIGRELATGAPLGQRGADAEVDLTAENADGSPAIGGHAHIRAASPQNNLGARMLRRGYSFDEGWRADGTRDAGLLFMAWQADPARGFVPVQQNLADSGDALNEYTRHEGSALFAVPPAPSGGGYIGRELLEG</sequence>
<keyword evidence="4" id="KW-0479">Metal-binding</keyword>
<gene>
    <name evidence="12" type="ORF">HNR25_004849</name>
</gene>
<keyword evidence="5" id="KW-0732">Signal</keyword>
<evidence type="ECO:0000256" key="8">
    <source>
        <dbReference type="ARBA" id="ARBA00025737"/>
    </source>
</evidence>
<comment type="similarity">
    <text evidence="8">Belongs to the DyP-type peroxidase family.</text>
</comment>
<dbReference type="InterPro" id="IPR011008">
    <property type="entry name" value="Dimeric_a/b-barrel"/>
</dbReference>
<dbReference type="GO" id="GO:0046872">
    <property type="term" value="F:metal ion binding"/>
    <property type="evidence" value="ECO:0007669"/>
    <property type="project" value="UniProtKB-KW"/>
</dbReference>
<dbReference type="InterPro" id="IPR048327">
    <property type="entry name" value="Dyp_perox_N"/>
</dbReference>
<keyword evidence="13" id="KW-1185">Reference proteome</keyword>
<keyword evidence="3" id="KW-0349">Heme</keyword>
<dbReference type="PANTHER" id="PTHR30521:SF4">
    <property type="entry name" value="DEFERROCHELATASE"/>
    <property type="match status" value="1"/>
</dbReference>
<evidence type="ECO:0000256" key="6">
    <source>
        <dbReference type="ARBA" id="ARBA00023002"/>
    </source>
</evidence>
<dbReference type="SUPFAM" id="SSF54909">
    <property type="entry name" value="Dimeric alpha+beta barrel"/>
    <property type="match status" value="1"/>
</dbReference>
<protein>
    <submittedName>
        <fullName evidence="12">Dye decolorizing peroxidase</fullName>
        <ecNumber evidence="12">1.11.1.19</ecNumber>
    </submittedName>
</protein>
<keyword evidence="2 12" id="KW-0575">Peroxidase</keyword>
<feature type="domain" description="Dyp-type peroxidase C-terminal" evidence="11">
    <location>
        <begin position="240"/>
        <end position="422"/>
    </location>
</feature>
<dbReference type="EMBL" id="JACHLY010000002">
    <property type="protein sequence ID" value="MBB6001020.1"/>
    <property type="molecule type" value="Genomic_DNA"/>
</dbReference>
<accession>A0A841EL22</accession>
<dbReference type="Proteomes" id="UP000578077">
    <property type="component" value="Unassembled WGS sequence"/>
</dbReference>
<dbReference type="InterPro" id="IPR006314">
    <property type="entry name" value="Dyp_peroxidase"/>
</dbReference>
<feature type="region of interest" description="Disordered" evidence="9">
    <location>
        <begin position="1"/>
        <end position="24"/>
    </location>
</feature>
<dbReference type="InterPro" id="IPR006311">
    <property type="entry name" value="TAT_signal"/>
</dbReference>
<evidence type="ECO:0000259" key="10">
    <source>
        <dbReference type="Pfam" id="PF04261"/>
    </source>
</evidence>
<dbReference type="PROSITE" id="PS51318">
    <property type="entry name" value="TAT"/>
    <property type="match status" value="1"/>
</dbReference>
<evidence type="ECO:0000259" key="11">
    <source>
        <dbReference type="Pfam" id="PF20628"/>
    </source>
</evidence>
<proteinExistence type="inferred from homology"/>
<dbReference type="Pfam" id="PF04261">
    <property type="entry name" value="Dyp_perox_N"/>
    <property type="match status" value="1"/>
</dbReference>
<dbReference type="RefSeq" id="WP_184640001.1">
    <property type="nucleotide sequence ID" value="NZ_BAABKT010000018.1"/>
</dbReference>
<organism evidence="12 13">
    <name type="scientific">Streptomonospora salina</name>
    <dbReference type="NCBI Taxonomy" id="104205"/>
    <lineage>
        <taxon>Bacteria</taxon>
        <taxon>Bacillati</taxon>
        <taxon>Actinomycetota</taxon>
        <taxon>Actinomycetes</taxon>
        <taxon>Streptosporangiales</taxon>
        <taxon>Nocardiopsidaceae</taxon>
        <taxon>Streptomonospora</taxon>
    </lineage>
</organism>